<name>A0A9P0IHH1_SPOLI</name>
<dbReference type="InterPro" id="IPR016024">
    <property type="entry name" value="ARM-type_fold"/>
</dbReference>
<evidence type="ECO:0000256" key="3">
    <source>
        <dbReference type="SAM" id="MobiDB-lite"/>
    </source>
</evidence>
<evidence type="ECO:0000256" key="1">
    <source>
        <dbReference type="ARBA" id="ARBA00022553"/>
    </source>
</evidence>
<dbReference type="InterPro" id="IPR037808">
    <property type="entry name" value="C2_Dock-C"/>
</dbReference>
<gene>
    <name evidence="5" type="ORF">SPLIT_LOCUS10534</name>
</gene>
<evidence type="ECO:0000256" key="2">
    <source>
        <dbReference type="PROSITE-ProRule" id="PRU00983"/>
    </source>
</evidence>
<feature type="compositionally biased region" description="Polar residues" evidence="3">
    <location>
        <begin position="411"/>
        <end position="429"/>
    </location>
</feature>
<organism evidence="5 6">
    <name type="scientific">Spodoptera littoralis</name>
    <name type="common">Egyptian cotton leafworm</name>
    <dbReference type="NCBI Taxonomy" id="7109"/>
    <lineage>
        <taxon>Eukaryota</taxon>
        <taxon>Metazoa</taxon>
        <taxon>Ecdysozoa</taxon>
        <taxon>Arthropoda</taxon>
        <taxon>Hexapoda</taxon>
        <taxon>Insecta</taxon>
        <taxon>Pterygota</taxon>
        <taxon>Neoptera</taxon>
        <taxon>Endopterygota</taxon>
        <taxon>Lepidoptera</taxon>
        <taxon>Glossata</taxon>
        <taxon>Ditrysia</taxon>
        <taxon>Noctuoidea</taxon>
        <taxon>Noctuidae</taxon>
        <taxon>Amphipyrinae</taxon>
        <taxon>Spodoptera</taxon>
    </lineage>
</organism>
<dbReference type="PANTHER" id="PTHR23317">
    <property type="entry name" value="DEDICATOR OF CYTOKINESIS DOCK"/>
    <property type="match status" value="1"/>
</dbReference>
<sequence>MTLGRKYQQSSGNAGEARKVYSNQSKVGTLSGCSSSVSLCDMIEPPDYEEVCDRLMGEKDPLAYPAVDMELCNVPRRIRTINHILPDEDLAKAPMFVRDCIRSYTTDYTVVEYKYRAYSGSACGRERLSERLERLQAGPKHHYEVDAEPASIEEHQSESQPSSGRQSVASMSSSSSCNETLTPRGSWASLDLRSSSSDPLLPDLFERKPPEQIDALNEARRLENRQADLLGLYTPYLDEEEAVERRLAAEMPSEIMGHRILVVCHQLKLELDVEPLFASMAVYDAKEKKKLSENFYFNLNSECTRQMLSAHVAHADLSTLSRSAVFDLVNPSPDMFLVVRVEKVLQGDVNECVEPYIKDDKNREKVRAGAAAACGRLGKYRMPLAWSAVSLLNILSGSNSLERDHDKDSLTPATNTNSLDRKASSSSLEQLRRRAGEVGGSLTRKGSIERRAPTHHADDLANQLDSFKPIAITVTSFFKQETDKLRDEDLYKFLAEIKRPSSAPKKLKCIPGTLKIEVSPCPEELKNGLTPELAKLHPYGDDNVRPCKEILPFPSQAPAVPHYHYRSLLYLAVKEINLNAYTSRTGSARNITVRIQLMSGEGEGSALPAIFGRSSCPEFTNEAYTTVLYHNKNPSLYDEIKLKLPADLGDQHHLLFTFLHVSCQRKPVAPDQEKNLETPVGYSWLPLCRNGKLTCGDFSLPVMLEEPPPNYSYIFPDVQLPGTRWIDNHKPIFNITLDAHTTVHPLDGYIERFAMACEAVQEGNIPPRIGLANMEAELRASISELPTASVEVVARYLAVLLDKLLHLLLAPPALAGHALNIAQDVFTCLAHIFTDISNMNEGATCDNHGRSSLISTYIQYQCTIPRPSLTDRDIGLPLPPAVMTDGSCKILHEELALQWVVASGATRDLAMQNSWALFELMVKSMVEYLYWSGAHEARRKARFPDQFTDDLTTLVNNVTTEIISRYGKDSRLTQSLNNSLAFFLFELLSIMDRGYVFNLIRTYYKQMCAKIASLPDAVPLVHYKLAFLRIVCSHEHYVSLNLPAGAGGVSPAASAQSLGSQSSAPPRHALGHEFRSRHYLAGLLLTELTNALDMQSPVLQCAAVTGVLSLLTAHDADPRLSAPDVKARVAALYLPLLGIAMDAHPQLYRGFSTNKEVLQLDSEIGQFSNLYTASSPEGDFKQAIYDERGPQGGRAPFNSETSRNLVMCVVWVLKWAERAALAATVADLPPHALHALLALIDLAFRCHEYKGRKEILKCAQQNVRKTTDIKAKLEDVILGQGSARNDFIMRRKGACRRERWRKEQWRGGGRAEGGAPPAPQPALAAALAAEVSLTLLQALDTIVQSCSSLECGQAVCSAALQVLLRALQRNQSGAVLQHMFATLRALIVKLGWSCCGEESGICRVLLRHCAALSACTRAHASATLYALMRQHYQLGNNFSRVKMQVTMSLSSLVGTSTTFSEESLRRALKTILVYAEHDSDLADTTFPEQVKDLVFNLHMILSDTVKMKEFQEDPEMLLDLMHRIARGYQHSPDLRLTWLNNMAQKHMERSNHTEAGMCLVHGAALAAEQTQAGGRGAALLASVTHNALDESCADALHHHLTHLELQVRHSVYRHIQTQAGGRGAALLASVTHNALDESCADALHHHLTHLELQVRHSVYRHIQTQAGGRGAALLASVTHNALDESCADALHHHLTHLELQVRHSVYRHIQTQAGGRGAALLASVTHNALDESCADALHHHLTHLELQVRHSVYRHIQTQAGGRGAALLASVTHNALDESCADALHHHLTHLELQVRHSVYRHIQTQAGGRGAALLASVTHNALDESCADALHHHLTHLELQVRHSVYRHIQTQAGGRGAALLASVTHNALDESCADALHHHLTHLELQVRHSVYRHIQTQAGGRGAALLASVTHNALDESCADALHHHLTHLELQVRHSVYRHIQTQAGGRGAALLASVTHNALDESCADALHHHLTHLELQVRHSVYRHIQTQAGGRGAALLASVTHNALDESCADALHHHLTHLELQVRHSVYRHIQTQAGGRGAALLASVTHNALDESCADALHHHLTHLELQVRHSVYRHIQTQAGGRGAALLASVTHNALDESCADALHHHLTHLELQVRHSVYRHIQTQAGGRGAALLASVTHNALDESCADALHHHLTHLELQVRHSVYRHIQTQAGGRGAALLASVTHNALDESCADALHHHLTHLELQVRHSVYRHIQTQAGGRGAALLASVTHNALDESCADALHHHLTHLELQVRHSVYRHIQTQAGGRGAALLASVTHNALDESCADALHHHLTHLELQVRHSVYRHIQTQAGGRGAALLASVTHNALDESCADALHHHLTHLELQVRHSVYRHIQTQAGGRGAALLASVTHNALDESCADALHHHLTHLELQVRHSVYRHIQTQAGGRGAALLASVTHGVLLVYWLIRDLDSDWFYVTLF</sequence>
<dbReference type="PANTHER" id="PTHR23317:SF76">
    <property type="entry name" value="LD20667P"/>
    <property type="match status" value="1"/>
</dbReference>
<dbReference type="EMBL" id="LR824536">
    <property type="protein sequence ID" value="CAH1645181.1"/>
    <property type="molecule type" value="Genomic_DNA"/>
</dbReference>
<evidence type="ECO:0000313" key="6">
    <source>
        <dbReference type="Proteomes" id="UP001153321"/>
    </source>
</evidence>
<feature type="region of interest" description="Disordered" evidence="3">
    <location>
        <begin position="149"/>
        <end position="183"/>
    </location>
</feature>
<dbReference type="GO" id="GO:0005085">
    <property type="term" value="F:guanyl-nucleotide exchange factor activity"/>
    <property type="evidence" value="ECO:0007669"/>
    <property type="project" value="InterPro"/>
</dbReference>
<dbReference type="Pfam" id="PF14429">
    <property type="entry name" value="DOCK-C2"/>
    <property type="match status" value="1"/>
</dbReference>
<dbReference type="Gene3D" id="1.25.40.410">
    <property type="match status" value="1"/>
</dbReference>
<evidence type="ECO:0000313" key="5">
    <source>
        <dbReference type="EMBL" id="CAH1645181.1"/>
    </source>
</evidence>
<dbReference type="Proteomes" id="UP001153321">
    <property type="component" value="Chromosome 5"/>
</dbReference>
<dbReference type="Pfam" id="PF11878">
    <property type="entry name" value="DOCK_C-D_N"/>
    <property type="match status" value="1"/>
</dbReference>
<dbReference type="GO" id="GO:0007264">
    <property type="term" value="P:small GTPase-mediated signal transduction"/>
    <property type="evidence" value="ECO:0007669"/>
    <property type="project" value="InterPro"/>
</dbReference>
<keyword evidence="6" id="KW-1185">Reference proteome</keyword>
<dbReference type="InterPro" id="IPR021816">
    <property type="entry name" value="DOCK_C/D_N"/>
</dbReference>
<protein>
    <recommendedName>
        <fullName evidence="4">C2 DOCK-type domain-containing protein</fullName>
    </recommendedName>
</protein>
<feature type="domain" description="C2 DOCK-type" evidence="4">
    <location>
        <begin position="566"/>
        <end position="740"/>
    </location>
</feature>
<proteinExistence type="inferred from homology"/>
<reference evidence="5" key="1">
    <citation type="submission" date="2022-02" db="EMBL/GenBank/DDBJ databases">
        <authorList>
            <person name="King R."/>
        </authorList>
    </citation>
    <scope>NUCLEOTIDE SEQUENCE</scope>
</reference>
<dbReference type="Pfam" id="PF06920">
    <property type="entry name" value="DHR-2_Lobe_A"/>
    <property type="match status" value="1"/>
</dbReference>
<dbReference type="Gene3D" id="2.60.40.150">
    <property type="entry name" value="C2 domain"/>
    <property type="match status" value="1"/>
</dbReference>
<feature type="region of interest" description="Disordered" evidence="3">
    <location>
        <begin position="401"/>
        <end position="456"/>
    </location>
</feature>
<evidence type="ECO:0000259" key="4">
    <source>
        <dbReference type="PROSITE" id="PS51650"/>
    </source>
</evidence>
<keyword evidence="1" id="KW-0597">Phosphoprotein</keyword>
<dbReference type="InterPro" id="IPR043161">
    <property type="entry name" value="DOCK_C_lobe_A"/>
</dbReference>
<accession>A0A9P0IHH1</accession>
<dbReference type="InterPro" id="IPR027007">
    <property type="entry name" value="C2_DOCK-type_domain"/>
</dbReference>
<comment type="similarity">
    <text evidence="2">Belongs to the DOCK family.</text>
</comment>
<feature type="compositionally biased region" description="Basic and acidic residues" evidence="3">
    <location>
        <begin position="446"/>
        <end position="456"/>
    </location>
</feature>
<dbReference type="InterPro" id="IPR046769">
    <property type="entry name" value="DOCKER_Lobe_A"/>
</dbReference>
<dbReference type="SUPFAM" id="SSF48371">
    <property type="entry name" value="ARM repeat"/>
    <property type="match status" value="1"/>
</dbReference>
<dbReference type="PROSITE" id="PS51650">
    <property type="entry name" value="C2_DOCK"/>
    <property type="match status" value="1"/>
</dbReference>
<dbReference type="InterPro" id="IPR035892">
    <property type="entry name" value="C2_domain_sf"/>
</dbReference>
<feature type="compositionally biased region" description="Low complexity" evidence="3">
    <location>
        <begin position="162"/>
        <end position="176"/>
    </location>
</feature>
<dbReference type="InterPro" id="IPR026791">
    <property type="entry name" value="DOCK"/>
</dbReference>
<dbReference type="CDD" id="cd08696">
    <property type="entry name" value="C2_Dock-C"/>
    <property type="match status" value="1"/>
</dbReference>